<dbReference type="AlphaFoldDB" id="A0A2S3GL30"/>
<dbReference type="EMBL" id="CM008046">
    <property type="protein sequence ID" value="PAN03760.1"/>
    <property type="molecule type" value="Genomic_DNA"/>
</dbReference>
<name>A0A2S3GL30_9POAL</name>
<proteinExistence type="predicted"/>
<dbReference type="Gramene" id="PAN03760">
    <property type="protein sequence ID" value="PAN03760"/>
    <property type="gene ID" value="PAHAL_1G020100"/>
</dbReference>
<protein>
    <submittedName>
        <fullName evidence="1">Uncharacterized protein</fullName>
    </submittedName>
</protein>
<evidence type="ECO:0000313" key="1">
    <source>
        <dbReference type="EMBL" id="PAN03760.1"/>
    </source>
</evidence>
<dbReference type="Proteomes" id="UP000243499">
    <property type="component" value="Chromosome 1"/>
</dbReference>
<sequence length="54" mass="6280">MTSPQLDLQRLLRAAHQYIIFVFGMRLVLLESCDSPTLYLDQRFCGIWSYVALS</sequence>
<organism evidence="1">
    <name type="scientific">Panicum hallii</name>
    <dbReference type="NCBI Taxonomy" id="206008"/>
    <lineage>
        <taxon>Eukaryota</taxon>
        <taxon>Viridiplantae</taxon>
        <taxon>Streptophyta</taxon>
        <taxon>Embryophyta</taxon>
        <taxon>Tracheophyta</taxon>
        <taxon>Spermatophyta</taxon>
        <taxon>Magnoliopsida</taxon>
        <taxon>Liliopsida</taxon>
        <taxon>Poales</taxon>
        <taxon>Poaceae</taxon>
        <taxon>PACMAD clade</taxon>
        <taxon>Panicoideae</taxon>
        <taxon>Panicodae</taxon>
        <taxon>Paniceae</taxon>
        <taxon>Panicinae</taxon>
        <taxon>Panicum</taxon>
        <taxon>Panicum sect. Panicum</taxon>
    </lineage>
</organism>
<reference evidence="1" key="1">
    <citation type="submission" date="2018-04" db="EMBL/GenBank/DDBJ databases">
        <title>WGS assembly of Panicum hallii.</title>
        <authorList>
            <person name="Lovell J."/>
            <person name="Jenkins J."/>
            <person name="Lowry D."/>
            <person name="Mamidi S."/>
            <person name="Sreedasyam A."/>
            <person name="Weng X."/>
            <person name="Barry K."/>
            <person name="Bonette J."/>
            <person name="Campitelli B."/>
            <person name="Daum C."/>
            <person name="Gordon S."/>
            <person name="Gould B."/>
            <person name="Lipzen A."/>
            <person name="Macqueen A."/>
            <person name="Palacio-Mejia J."/>
            <person name="Plott C."/>
            <person name="Shakirov E."/>
            <person name="Shu S."/>
            <person name="Yoshinaga Y."/>
            <person name="Zane M."/>
            <person name="Rokhsar D."/>
            <person name="Grimwood J."/>
            <person name="Schmutz J."/>
            <person name="Juenger T."/>
        </authorList>
    </citation>
    <scope>NUCLEOTIDE SEQUENCE [LARGE SCALE GENOMIC DNA]</scope>
    <source>
        <strain evidence="1">FIL2</strain>
    </source>
</reference>
<gene>
    <name evidence="1" type="ORF">PAHAL_1G020100</name>
</gene>
<accession>A0A2S3GL30</accession>